<evidence type="ECO:0000259" key="2">
    <source>
        <dbReference type="Pfam" id="PF01757"/>
    </source>
</evidence>
<evidence type="ECO:0000256" key="1">
    <source>
        <dbReference type="SAM" id="Phobius"/>
    </source>
</evidence>
<comment type="caution">
    <text evidence="3">The sequence shown here is derived from an EMBL/GenBank/DDBJ whole genome shotgun (WGS) entry which is preliminary data.</text>
</comment>
<keyword evidence="3" id="KW-0012">Acyltransferase</keyword>
<organism evidence="3 4">
    <name type="scientific">Segatella hominis</name>
    <dbReference type="NCBI Taxonomy" id="2518605"/>
    <lineage>
        <taxon>Bacteria</taxon>
        <taxon>Pseudomonadati</taxon>
        <taxon>Bacteroidota</taxon>
        <taxon>Bacteroidia</taxon>
        <taxon>Bacteroidales</taxon>
        <taxon>Prevotellaceae</taxon>
        <taxon>Segatella</taxon>
    </lineage>
</organism>
<dbReference type="GeneID" id="302995723"/>
<name>A0A4Y8VE17_9BACT</name>
<reference evidence="3 4" key="1">
    <citation type="submission" date="2019-02" db="EMBL/GenBank/DDBJ databases">
        <title>Draft Genome Sequence of the Prevotella sp. BCRC 81118, Isolated from Human Feces.</title>
        <authorList>
            <person name="Huang C.-H."/>
        </authorList>
    </citation>
    <scope>NUCLEOTIDE SEQUENCE [LARGE SCALE GENOMIC DNA]</scope>
    <source>
        <strain evidence="3 4">BCRC 81118</strain>
    </source>
</reference>
<feature type="transmembrane region" description="Helical" evidence="1">
    <location>
        <begin position="12"/>
        <end position="30"/>
    </location>
</feature>
<dbReference type="AlphaFoldDB" id="A0A4Y8VE17"/>
<feature type="domain" description="Acyltransferase 3" evidence="2">
    <location>
        <begin position="15"/>
        <end position="142"/>
    </location>
</feature>
<dbReference type="InterPro" id="IPR002656">
    <property type="entry name" value="Acyl_transf_3_dom"/>
</dbReference>
<dbReference type="RefSeq" id="WP_134843789.1">
    <property type="nucleotide sequence ID" value="NZ_SGVY01000027.1"/>
</dbReference>
<dbReference type="OrthoDB" id="9806160at2"/>
<dbReference type="EMBL" id="SGVY01000027">
    <property type="protein sequence ID" value="TFH79266.1"/>
    <property type="molecule type" value="Genomic_DNA"/>
</dbReference>
<keyword evidence="4" id="KW-1185">Reference proteome</keyword>
<feature type="transmembrane region" description="Helical" evidence="1">
    <location>
        <begin position="120"/>
        <end position="140"/>
    </location>
</feature>
<dbReference type="Proteomes" id="UP000297872">
    <property type="component" value="Unassembled WGS sequence"/>
</dbReference>
<protein>
    <submittedName>
        <fullName evidence="3">Acyltransferase</fullName>
    </submittedName>
</protein>
<proteinExistence type="predicted"/>
<keyword evidence="1" id="KW-0472">Membrane</keyword>
<feature type="transmembrane region" description="Helical" evidence="1">
    <location>
        <begin position="82"/>
        <end position="104"/>
    </location>
</feature>
<evidence type="ECO:0000313" key="3">
    <source>
        <dbReference type="EMBL" id="TFH79266.1"/>
    </source>
</evidence>
<evidence type="ECO:0000313" key="4">
    <source>
        <dbReference type="Proteomes" id="UP000297872"/>
    </source>
</evidence>
<feature type="transmembrane region" description="Helical" evidence="1">
    <location>
        <begin position="42"/>
        <end position="61"/>
    </location>
</feature>
<accession>A0A4Y8VE17</accession>
<sequence length="153" mass="17703">MNLTNLSKYRSELMGFAMLMVVFHHLPFEINNPIFHYVKQNAGFGVDIFLLLSGIGLYYSISKENTTLLDYYLHRAIRIFPIYALVILAVSIIKGNFNLVAYLLKVSTIGWWTTGECYDWFIPTIVMLYAIFPVSYHFILRQNEMKAGMWGGI</sequence>
<keyword evidence="1" id="KW-1133">Transmembrane helix</keyword>
<keyword evidence="1" id="KW-0812">Transmembrane</keyword>
<gene>
    <name evidence="3" type="ORF">EXN75_10570</name>
</gene>
<dbReference type="Pfam" id="PF01757">
    <property type="entry name" value="Acyl_transf_3"/>
    <property type="match status" value="1"/>
</dbReference>
<keyword evidence="3" id="KW-0808">Transferase</keyword>
<dbReference type="GO" id="GO:0016747">
    <property type="term" value="F:acyltransferase activity, transferring groups other than amino-acyl groups"/>
    <property type="evidence" value="ECO:0007669"/>
    <property type="project" value="InterPro"/>
</dbReference>